<protein>
    <recommendedName>
        <fullName evidence="4">DUF3558 domain-containing protein</fullName>
    </recommendedName>
</protein>
<proteinExistence type="predicted"/>
<keyword evidence="1" id="KW-0732">Signal</keyword>
<dbReference type="Proteomes" id="UP000638353">
    <property type="component" value="Unassembled WGS sequence"/>
</dbReference>
<accession>A0A918X2C6</accession>
<dbReference type="PROSITE" id="PS51257">
    <property type="entry name" value="PROKAR_LIPOPROTEIN"/>
    <property type="match status" value="1"/>
</dbReference>
<evidence type="ECO:0000313" key="3">
    <source>
        <dbReference type="Proteomes" id="UP000638353"/>
    </source>
</evidence>
<sequence length="191" mass="20366">MHKTMRRSLTRLVLVGTLSAVAVTGCAGREQKREYAAPQEVCGTPVPASLLEPFLPVGKQVRVGLAETGGIGLRRCNVSVDGKRALSLATEWAGPGTDIAQMYPSWPGIDVRKHVARDGSHSYSEEGGVSKISCPRPDKAWRSQPGQLFAVVFALHTGPENEQAMQRLTAEYARAVGRSAQCNAKGAVQAG</sequence>
<evidence type="ECO:0008006" key="4">
    <source>
        <dbReference type="Google" id="ProtNLM"/>
    </source>
</evidence>
<reference evidence="2" key="1">
    <citation type="journal article" date="2014" name="Int. J. Syst. Evol. Microbiol.">
        <title>Complete genome sequence of Corynebacterium casei LMG S-19264T (=DSM 44701T), isolated from a smear-ripened cheese.</title>
        <authorList>
            <consortium name="US DOE Joint Genome Institute (JGI-PGF)"/>
            <person name="Walter F."/>
            <person name="Albersmeier A."/>
            <person name="Kalinowski J."/>
            <person name="Ruckert C."/>
        </authorList>
    </citation>
    <scope>NUCLEOTIDE SEQUENCE</scope>
    <source>
        <strain evidence="2">JCM 4637</strain>
    </source>
</reference>
<comment type="caution">
    <text evidence="2">The sequence shown here is derived from an EMBL/GenBank/DDBJ whole genome shotgun (WGS) entry which is preliminary data.</text>
</comment>
<feature type="signal peptide" evidence="1">
    <location>
        <begin position="1"/>
        <end position="22"/>
    </location>
</feature>
<evidence type="ECO:0000256" key="1">
    <source>
        <dbReference type="SAM" id="SignalP"/>
    </source>
</evidence>
<name>A0A918X2C6_9ACTN</name>
<evidence type="ECO:0000313" key="2">
    <source>
        <dbReference type="EMBL" id="GHD05128.1"/>
    </source>
</evidence>
<reference evidence="2" key="2">
    <citation type="submission" date="2020-09" db="EMBL/GenBank/DDBJ databases">
        <authorList>
            <person name="Sun Q."/>
            <person name="Ohkuma M."/>
        </authorList>
    </citation>
    <scope>NUCLEOTIDE SEQUENCE</scope>
    <source>
        <strain evidence="2">JCM 4637</strain>
    </source>
</reference>
<feature type="chain" id="PRO_5038342246" description="DUF3558 domain-containing protein" evidence="1">
    <location>
        <begin position="23"/>
        <end position="191"/>
    </location>
</feature>
<gene>
    <name evidence="2" type="ORF">GCM10010334_55200</name>
</gene>
<dbReference type="AlphaFoldDB" id="A0A918X2C6"/>
<dbReference type="EMBL" id="BMVC01000012">
    <property type="protein sequence ID" value="GHD05128.1"/>
    <property type="molecule type" value="Genomic_DNA"/>
</dbReference>
<organism evidence="2 3">
    <name type="scientific">Streptomyces finlayi</name>
    <dbReference type="NCBI Taxonomy" id="67296"/>
    <lineage>
        <taxon>Bacteria</taxon>
        <taxon>Bacillati</taxon>
        <taxon>Actinomycetota</taxon>
        <taxon>Actinomycetes</taxon>
        <taxon>Kitasatosporales</taxon>
        <taxon>Streptomycetaceae</taxon>
        <taxon>Streptomyces</taxon>
    </lineage>
</organism>